<feature type="transmembrane region" description="Helical" evidence="6">
    <location>
        <begin position="308"/>
        <end position="327"/>
    </location>
</feature>
<evidence type="ECO:0000256" key="7">
    <source>
        <dbReference type="SAM" id="MobiDB-lite"/>
    </source>
</evidence>
<evidence type="ECO:0000256" key="3">
    <source>
        <dbReference type="ARBA" id="ARBA00022692"/>
    </source>
</evidence>
<evidence type="ECO:0000256" key="1">
    <source>
        <dbReference type="ARBA" id="ARBA00004141"/>
    </source>
</evidence>
<sequence length="360" mass="40899">MTMNPCFLQVFFTRFKPHILIIFTQVGYTFLYFFIDASFKHGMNPHVHITYRQILATITLLPFAYFLERKLRPRITLALLLEIFFLSLMGVTLSINTYFASLKYTSPTFITSMLNTVAGLTFVIAVMFRLEVVEFENPKGIAKVMGTLVSLGGVLIMTFYKGPIIKSVCHPLIHIQHKATYYLHEDWLKGSLLTVSSCLSWAISYILQAFTLKRYPAPLSLTTWMNMFGAAQTAFYTVLTQRKAGVWNLGLNIDLWAIIYAGIMCSGIIIYIQLWCTEEKGPVFVTMYNPLCSILVALLAYFVFGQKLYFGSIVGGVIVIIGLYLLLWGKQDDDQKLQNKSPLESDSLHQTSKQPHLIPN</sequence>
<feature type="transmembrane region" description="Helical" evidence="6">
    <location>
        <begin position="219"/>
        <end position="239"/>
    </location>
</feature>
<dbReference type="InterPro" id="IPR000620">
    <property type="entry name" value="EamA_dom"/>
</dbReference>
<keyword evidence="4 6" id="KW-1133">Transmembrane helix</keyword>
<dbReference type="KEGG" id="cmo:103499410"/>
<dbReference type="GeneID" id="103499410"/>
<gene>
    <name evidence="11" type="primary">LOC103499410</name>
</gene>
<name>A0A1S3CCF6_CUCME</name>
<evidence type="ECO:0000256" key="4">
    <source>
        <dbReference type="ARBA" id="ARBA00022989"/>
    </source>
</evidence>
<evidence type="ECO:0000256" key="2">
    <source>
        <dbReference type="ARBA" id="ARBA00007635"/>
    </source>
</evidence>
<feature type="transmembrane region" description="Helical" evidence="6">
    <location>
        <begin position="255"/>
        <end position="276"/>
    </location>
</feature>
<dbReference type="GO" id="GO:0022857">
    <property type="term" value="F:transmembrane transporter activity"/>
    <property type="evidence" value="ECO:0007669"/>
    <property type="project" value="InterPro"/>
</dbReference>
<accession>A0A9I9DSC8</accession>
<comment type="subcellular location">
    <subcellularLocation>
        <location evidence="1 6">Membrane</location>
        <topology evidence="1 6">Multi-pass membrane protein</topology>
    </subcellularLocation>
</comment>
<dbReference type="InParanoid" id="A0A1S3CCF6"/>
<dbReference type="GO" id="GO:0016020">
    <property type="term" value="C:membrane"/>
    <property type="evidence" value="ECO:0007669"/>
    <property type="project" value="UniProtKB-SubCell"/>
</dbReference>
<protein>
    <recommendedName>
        <fullName evidence="6">WAT1-related protein</fullName>
    </recommendedName>
</protein>
<accession>A0A1S3CCF6</accession>
<evidence type="ECO:0000259" key="8">
    <source>
        <dbReference type="Pfam" id="PF00892"/>
    </source>
</evidence>
<feature type="domain" description="EamA" evidence="8">
    <location>
        <begin position="18"/>
        <end position="158"/>
    </location>
</feature>
<comment type="similarity">
    <text evidence="2 6">Belongs to the drug/metabolite transporter (DMT) superfamily. Plant drug/metabolite exporter (P-DME) (TC 2.A.7.4) family.</text>
</comment>
<dbReference type="SUPFAM" id="SSF103481">
    <property type="entry name" value="Multidrug resistance efflux transporter EmrE"/>
    <property type="match status" value="2"/>
</dbReference>
<feature type="compositionally biased region" description="Polar residues" evidence="7">
    <location>
        <begin position="338"/>
        <end position="354"/>
    </location>
</feature>
<feature type="transmembrane region" description="Helical" evidence="6">
    <location>
        <begin position="187"/>
        <end position="207"/>
    </location>
</feature>
<evidence type="ECO:0000313" key="10">
    <source>
        <dbReference type="Proteomes" id="UP001652600"/>
    </source>
</evidence>
<evidence type="ECO:0000313" key="9">
    <source>
        <dbReference type="EnsemblPlants" id="MELO3C022980.2.1"/>
    </source>
</evidence>
<feature type="transmembrane region" description="Helical" evidence="6">
    <location>
        <begin position="20"/>
        <end position="37"/>
    </location>
</feature>
<keyword evidence="10" id="KW-1185">Reference proteome</keyword>
<proteinExistence type="inferred from homology"/>
<dbReference type="PANTHER" id="PTHR31218">
    <property type="entry name" value="WAT1-RELATED PROTEIN"/>
    <property type="match status" value="1"/>
</dbReference>
<keyword evidence="3 6" id="KW-0812">Transmembrane</keyword>
<feature type="region of interest" description="Disordered" evidence="7">
    <location>
        <begin position="338"/>
        <end position="360"/>
    </location>
</feature>
<dbReference type="EnsemblPlants" id="MELO3C022980.2.1">
    <property type="protein sequence ID" value="MELO3C022980.2.1"/>
    <property type="gene ID" value="MELO3C022980.2"/>
</dbReference>
<dbReference type="Pfam" id="PF00892">
    <property type="entry name" value="EamA"/>
    <property type="match status" value="2"/>
</dbReference>
<feature type="transmembrane region" description="Helical" evidence="6">
    <location>
        <begin position="140"/>
        <end position="160"/>
    </location>
</feature>
<organism evidence="10 11">
    <name type="scientific">Cucumis melo</name>
    <name type="common">Muskmelon</name>
    <dbReference type="NCBI Taxonomy" id="3656"/>
    <lineage>
        <taxon>Eukaryota</taxon>
        <taxon>Viridiplantae</taxon>
        <taxon>Streptophyta</taxon>
        <taxon>Embryophyta</taxon>
        <taxon>Tracheophyta</taxon>
        <taxon>Spermatophyta</taxon>
        <taxon>Magnoliopsida</taxon>
        <taxon>eudicotyledons</taxon>
        <taxon>Gunneridae</taxon>
        <taxon>Pentapetalae</taxon>
        <taxon>rosids</taxon>
        <taxon>fabids</taxon>
        <taxon>Cucurbitales</taxon>
        <taxon>Cucurbitaceae</taxon>
        <taxon>Benincaseae</taxon>
        <taxon>Cucumis</taxon>
    </lineage>
</organism>
<feature type="transmembrane region" description="Helical" evidence="6">
    <location>
        <begin position="106"/>
        <end position="128"/>
    </location>
</feature>
<feature type="transmembrane region" description="Helical" evidence="6">
    <location>
        <begin position="79"/>
        <end position="100"/>
    </location>
</feature>
<feature type="domain" description="EamA" evidence="8">
    <location>
        <begin position="189"/>
        <end position="327"/>
    </location>
</feature>
<dbReference type="Proteomes" id="UP001652600">
    <property type="component" value="Chromosome 5"/>
</dbReference>
<reference evidence="11" key="2">
    <citation type="submission" date="2025-05" db="UniProtKB">
        <authorList>
            <consortium name="RefSeq"/>
        </authorList>
    </citation>
    <scope>IDENTIFICATION</scope>
    <source>
        <tissue evidence="11">Stem</tissue>
    </source>
</reference>
<dbReference type="InterPro" id="IPR030184">
    <property type="entry name" value="WAT1-related"/>
</dbReference>
<dbReference type="eggNOG" id="ENOG502QRZQ">
    <property type="taxonomic scope" value="Eukaryota"/>
</dbReference>
<dbReference type="RefSeq" id="XP_008460633.3">
    <property type="nucleotide sequence ID" value="XM_008462411.3"/>
</dbReference>
<reference evidence="9" key="1">
    <citation type="submission" date="2023-03" db="UniProtKB">
        <authorList>
            <consortium name="EnsemblPlants"/>
        </authorList>
    </citation>
    <scope>IDENTIFICATION</scope>
</reference>
<evidence type="ECO:0000256" key="6">
    <source>
        <dbReference type="RuleBase" id="RU363077"/>
    </source>
</evidence>
<evidence type="ECO:0000256" key="5">
    <source>
        <dbReference type="ARBA" id="ARBA00023136"/>
    </source>
</evidence>
<feature type="transmembrane region" description="Helical" evidence="6">
    <location>
        <begin position="283"/>
        <end position="302"/>
    </location>
</feature>
<evidence type="ECO:0000313" key="11">
    <source>
        <dbReference type="RefSeq" id="XP_008460633.3"/>
    </source>
</evidence>
<feature type="transmembrane region" description="Helical" evidence="6">
    <location>
        <begin position="49"/>
        <end position="67"/>
    </location>
</feature>
<keyword evidence="5 6" id="KW-0472">Membrane</keyword>
<dbReference type="Gramene" id="MELO3C022980.2.1">
    <property type="protein sequence ID" value="MELO3C022980.2.1"/>
    <property type="gene ID" value="MELO3C022980.2"/>
</dbReference>
<dbReference type="InterPro" id="IPR037185">
    <property type="entry name" value="EmrE-like"/>
</dbReference>